<comment type="caution">
    <text evidence="5">The sequence shown here is derived from an EMBL/GenBank/DDBJ whole genome shotgun (WGS) entry which is preliminary data.</text>
</comment>
<protein>
    <submittedName>
        <fullName evidence="5">3-(3-hydroxy-phenyl)propionate/3-hydroxycinnamic acid hydroxylase</fullName>
    </submittedName>
</protein>
<dbReference type="Gene3D" id="3.30.70.2450">
    <property type="match status" value="1"/>
</dbReference>
<evidence type="ECO:0000313" key="5">
    <source>
        <dbReference type="EMBL" id="GJE03479.1"/>
    </source>
</evidence>
<dbReference type="Proteomes" id="UP001055153">
    <property type="component" value="Unassembled WGS sequence"/>
</dbReference>
<evidence type="ECO:0000256" key="1">
    <source>
        <dbReference type="ARBA" id="ARBA00001974"/>
    </source>
</evidence>
<evidence type="ECO:0000259" key="4">
    <source>
        <dbReference type="Pfam" id="PF01494"/>
    </source>
</evidence>
<dbReference type="NCBIfam" id="NF006002">
    <property type="entry name" value="PRK08132.1"/>
    <property type="match status" value="1"/>
</dbReference>
<dbReference type="Gene3D" id="3.50.50.60">
    <property type="entry name" value="FAD/NAD(P)-binding domain"/>
    <property type="match status" value="1"/>
</dbReference>
<keyword evidence="3" id="KW-0274">FAD</keyword>
<name>A0ABQ4SJU0_9HYPH</name>
<dbReference type="Gene3D" id="3.40.30.120">
    <property type="match status" value="1"/>
</dbReference>
<dbReference type="InterPro" id="IPR002938">
    <property type="entry name" value="FAD-bd"/>
</dbReference>
<dbReference type="RefSeq" id="WP_238240872.1">
    <property type="nucleotide sequence ID" value="NZ_BPQQ01000078.1"/>
</dbReference>
<keyword evidence="6" id="KW-1185">Reference proteome</keyword>
<evidence type="ECO:0000313" key="6">
    <source>
        <dbReference type="Proteomes" id="UP001055153"/>
    </source>
</evidence>
<dbReference type="Pfam" id="PF01494">
    <property type="entry name" value="FAD_binding_3"/>
    <property type="match status" value="1"/>
</dbReference>
<dbReference type="EMBL" id="BPQQ01000078">
    <property type="protein sequence ID" value="GJE03479.1"/>
    <property type="molecule type" value="Genomic_DNA"/>
</dbReference>
<gene>
    <name evidence="5" type="primary">mhpA_2</name>
    <name evidence="5" type="ORF">GMJLKIPL_5434</name>
</gene>
<dbReference type="PANTHER" id="PTHR43004">
    <property type="entry name" value="TRK SYSTEM POTASSIUM UPTAKE PROTEIN"/>
    <property type="match status" value="1"/>
</dbReference>
<feature type="domain" description="FAD-binding" evidence="4">
    <location>
        <begin position="22"/>
        <end position="355"/>
    </location>
</feature>
<reference evidence="5" key="2">
    <citation type="submission" date="2021-08" db="EMBL/GenBank/DDBJ databases">
        <authorList>
            <person name="Tani A."/>
            <person name="Ola A."/>
            <person name="Ogura Y."/>
            <person name="Katsura K."/>
            <person name="Hayashi T."/>
        </authorList>
    </citation>
    <scope>NUCLEOTIDE SEQUENCE</scope>
    <source>
        <strain evidence="5">DSM 17168</strain>
    </source>
</reference>
<evidence type="ECO:0000256" key="2">
    <source>
        <dbReference type="ARBA" id="ARBA00022630"/>
    </source>
</evidence>
<proteinExistence type="predicted"/>
<accession>A0ABQ4SJU0</accession>
<evidence type="ECO:0000256" key="3">
    <source>
        <dbReference type="ARBA" id="ARBA00022827"/>
    </source>
</evidence>
<dbReference type="InterPro" id="IPR036188">
    <property type="entry name" value="FAD/NAD-bd_sf"/>
</dbReference>
<sequence>MTAPRFPFTAPPELRGEARRHPVAVIGAGPVGLTCAIDLATRGVPVVVLDDGDTVASGSRAICWAKRTLEIWDRLGVGDRVVDKGVTWSVGRVFHGDRELYRFDLLPETGHRRPAFVNLQQYYVEQYLIERAAEFPDLIDLRWRSEVTDLVQGEDGVRLTVATPEGPYGLDAAWVIAADGARSPTRTRMGLPFAGQRFEERFLIADVRMKADFPTERLFWFEPTFHAGQSALLHRQPDDVFRIDFQLGPEADPELERQPERVMPRVRAIVGADTPVTLEWCSVYSFRCARLERFVHGRVVFAGDSAHVVSPFGARGGNGGIQDADNLCWKLALVLQGRAPASLIATYDEERGRGADENILHSSRTTGFMTPKTGAERLFRDGVLALAAEAPFARLLLNAGRLSRPCGLAGLSLQTPDAESPPDGLAPGAVCLDAPVVDAAGRAGWLLDRLGGSFTLLTFAGGEAPDLDAVPARPDLRQVVVADRPLALPGAEVLRDPEGLAALRYGGRPGTTYLIRPDAHVAARWSGIDAPALARALARACGHPPEAAREAA</sequence>
<dbReference type="PRINTS" id="PR00420">
    <property type="entry name" value="RNGMNOXGNASE"/>
</dbReference>
<dbReference type="SUPFAM" id="SSF51905">
    <property type="entry name" value="FAD/NAD(P)-binding domain"/>
    <property type="match status" value="1"/>
</dbReference>
<comment type="cofactor">
    <cofactor evidence="1">
        <name>FAD</name>
        <dbReference type="ChEBI" id="CHEBI:57692"/>
    </cofactor>
</comment>
<organism evidence="5 6">
    <name type="scientific">Methylobacterium isbiliense</name>
    <dbReference type="NCBI Taxonomy" id="315478"/>
    <lineage>
        <taxon>Bacteria</taxon>
        <taxon>Pseudomonadati</taxon>
        <taxon>Pseudomonadota</taxon>
        <taxon>Alphaproteobacteria</taxon>
        <taxon>Hyphomicrobiales</taxon>
        <taxon>Methylobacteriaceae</taxon>
        <taxon>Methylobacterium</taxon>
    </lineage>
</organism>
<reference evidence="5" key="1">
    <citation type="journal article" date="2021" name="Front. Microbiol.">
        <title>Comprehensive Comparative Genomics and Phenotyping of Methylobacterium Species.</title>
        <authorList>
            <person name="Alessa O."/>
            <person name="Ogura Y."/>
            <person name="Fujitani Y."/>
            <person name="Takami H."/>
            <person name="Hayashi T."/>
            <person name="Sahin N."/>
            <person name="Tani A."/>
        </authorList>
    </citation>
    <scope>NUCLEOTIDE SEQUENCE</scope>
    <source>
        <strain evidence="5">DSM 17168</strain>
    </source>
</reference>
<dbReference type="InterPro" id="IPR050641">
    <property type="entry name" value="RIFMO-like"/>
</dbReference>
<keyword evidence="2" id="KW-0285">Flavoprotein</keyword>
<dbReference type="PANTHER" id="PTHR43004:SF19">
    <property type="entry name" value="BINDING MONOOXYGENASE, PUTATIVE (JCVI)-RELATED"/>
    <property type="match status" value="1"/>
</dbReference>